<comment type="caution">
    <text evidence="19">The sequence shown here is derived from an EMBL/GenBank/DDBJ whole genome shotgun (WGS) entry which is preliminary data.</text>
</comment>
<dbReference type="CDD" id="cd01347">
    <property type="entry name" value="ligand_gated_channel"/>
    <property type="match status" value="1"/>
</dbReference>
<dbReference type="PANTHER" id="PTHR32552:SF68">
    <property type="entry name" value="FERRICHROME OUTER MEMBRANE TRANSPORTER_PHAGE RECEPTOR"/>
    <property type="match status" value="1"/>
</dbReference>
<dbReference type="InterPro" id="IPR039426">
    <property type="entry name" value="TonB-dep_rcpt-like"/>
</dbReference>
<dbReference type="EMBL" id="JACYGY010000002">
    <property type="protein sequence ID" value="MBE9466447.1"/>
    <property type="molecule type" value="Genomic_DNA"/>
</dbReference>
<keyword evidence="12 19" id="KW-0675">Receptor</keyword>
<evidence type="ECO:0000256" key="4">
    <source>
        <dbReference type="ARBA" id="ARBA00022452"/>
    </source>
</evidence>
<feature type="signal peptide" evidence="16">
    <location>
        <begin position="1"/>
        <end position="23"/>
    </location>
</feature>
<dbReference type="Proteomes" id="UP000634134">
    <property type="component" value="Unassembled WGS sequence"/>
</dbReference>
<dbReference type="SUPFAM" id="SSF56935">
    <property type="entry name" value="Porins"/>
    <property type="match status" value="1"/>
</dbReference>
<dbReference type="RefSeq" id="WP_194124671.1">
    <property type="nucleotide sequence ID" value="NZ_JACYGY010000002.1"/>
</dbReference>
<evidence type="ECO:0000256" key="13">
    <source>
        <dbReference type="ARBA" id="ARBA00023237"/>
    </source>
</evidence>
<keyword evidence="20" id="KW-1185">Reference proteome</keyword>
<gene>
    <name evidence="19" type="ORF">IEE83_31665</name>
</gene>
<evidence type="ECO:0000256" key="16">
    <source>
        <dbReference type="SAM" id="SignalP"/>
    </source>
</evidence>
<evidence type="ECO:0000256" key="9">
    <source>
        <dbReference type="ARBA" id="ARBA00023065"/>
    </source>
</evidence>
<evidence type="ECO:0000313" key="20">
    <source>
        <dbReference type="Proteomes" id="UP000634134"/>
    </source>
</evidence>
<accession>A0ABR9WLS7</accession>
<organism evidence="19 20">
    <name type="scientific">Dyadobacter subterraneus</name>
    <dbReference type="NCBI Taxonomy" id="2773304"/>
    <lineage>
        <taxon>Bacteria</taxon>
        <taxon>Pseudomonadati</taxon>
        <taxon>Bacteroidota</taxon>
        <taxon>Cytophagia</taxon>
        <taxon>Cytophagales</taxon>
        <taxon>Spirosomataceae</taxon>
        <taxon>Dyadobacter</taxon>
    </lineage>
</organism>
<dbReference type="Pfam" id="PF13715">
    <property type="entry name" value="CarbopepD_reg_2"/>
    <property type="match status" value="1"/>
</dbReference>
<dbReference type="Pfam" id="PF07715">
    <property type="entry name" value="Plug"/>
    <property type="match status" value="1"/>
</dbReference>
<protein>
    <submittedName>
        <fullName evidence="19">TonB-dependent receptor</fullName>
    </submittedName>
</protein>
<evidence type="ECO:0000313" key="19">
    <source>
        <dbReference type="EMBL" id="MBE9466447.1"/>
    </source>
</evidence>
<evidence type="ECO:0000256" key="7">
    <source>
        <dbReference type="ARBA" id="ARBA00022729"/>
    </source>
</evidence>
<dbReference type="InterPro" id="IPR013784">
    <property type="entry name" value="Carb-bd-like_fold"/>
</dbReference>
<evidence type="ECO:0000256" key="5">
    <source>
        <dbReference type="ARBA" id="ARBA00022496"/>
    </source>
</evidence>
<dbReference type="InterPro" id="IPR037066">
    <property type="entry name" value="Plug_dom_sf"/>
</dbReference>
<proteinExistence type="inferred from homology"/>
<sequence>MKKLLSTITLVLAIWLISSNAFSQGTGRIKGIIRTSDGVGAEFVNVGLKGLSKGSTANSKGEYEIKNIEAGQYILIASFIGLETKEIAIDVKSGETTVVSDITLAENAKTFSEVVITAQGILQRESSEYVSKMNLKNLENSQVYTTITRELMKEQLVFSIDDALKNAPGISKMWEATGRSGDGGSYYNSRGFILQSKLRNGIAGNVSTKIDAANLESVEVIKGPSATLFGNALTSYGGLINRVTKKPYAKFGGEVAYSTGSFGFNRISADVNTPLDSAKKILLRVNTAYNYEGSFQDNGFGKMFTLAPSLSYKVNDKLSFNLDAEFYDGQNQGNTIIFFPFGGKISALGVNSADKLDIDYKRSYSRGDLSQKSRNTNFFGQMNYKISDNWTSSTNFTATNSYSDGVNPYFYLLSKSAVTGVSTDIGNGYLSRNDQATENSKDRVMEFQQNFNGDFKIAGMRNRFVGGLDFFHRVADQYFTGVTIDTIAATGDIPTYGQFNLNTLKAAYQAGKGFDYPYNFINNTYSAYVSDVLNITDQLIVSAGLRIDYFDNKGNYSIITGKRTGGYNQTAFSPKFGLIYMPIKDVVSIFANYQNGFTNQVGNSFDGKAFKPEHANQAEGGVKINAFNGKLTTTLSYYDIQVSNLIRADITHPNFSIQDGTQRSKGFEAEVIAHPLRGLNVVAGFAYNDSKYEKADEDVVGLRPATAMSPYLGNLWISYRIPEGMVRGLGFGFGGNYASDNKVVNTRSQGVFILPEYTILNGTVFYEQSKFRFGVKADNITDKKYWIGYSSINPQKLRSFTASVSFRF</sequence>
<keyword evidence="9" id="KW-0406">Ion transport</keyword>
<evidence type="ECO:0000256" key="14">
    <source>
        <dbReference type="PROSITE-ProRule" id="PRU01360"/>
    </source>
</evidence>
<evidence type="ECO:0000256" key="6">
    <source>
        <dbReference type="ARBA" id="ARBA00022692"/>
    </source>
</evidence>
<dbReference type="Gene3D" id="2.170.130.10">
    <property type="entry name" value="TonB-dependent receptor, plug domain"/>
    <property type="match status" value="1"/>
</dbReference>
<evidence type="ECO:0000256" key="1">
    <source>
        <dbReference type="ARBA" id="ARBA00004571"/>
    </source>
</evidence>
<comment type="similarity">
    <text evidence="2 14 15">Belongs to the TonB-dependent receptor family.</text>
</comment>
<dbReference type="InterPro" id="IPR012910">
    <property type="entry name" value="Plug_dom"/>
</dbReference>
<name>A0ABR9WLS7_9BACT</name>
<evidence type="ECO:0000256" key="11">
    <source>
        <dbReference type="ARBA" id="ARBA00023136"/>
    </source>
</evidence>
<feature type="domain" description="TonB-dependent receptor plug" evidence="18">
    <location>
        <begin position="139"/>
        <end position="231"/>
    </location>
</feature>
<dbReference type="Gene3D" id="2.40.170.20">
    <property type="entry name" value="TonB-dependent receptor, beta-barrel domain"/>
    <property type="match status" value="1"/>
</dbReference>
<dbReference type="PROSITE" id="PS52016">
    <property type="entry name" value="TONB_DEPENDENT_REC_3"/>
    <property type="match status" value="1"/>
</dbReference>
<keyword evidence="7 16" id="KW-0732">Signal</keyword>
<dbReference type="InterPro" id="IPR036942">
    <property type="entry name" value="Beta-barrel_TonB_sf"/>
</dbReference>
<evidence type="ECO:0000256" key="12">
    <source>
        <dbReference type="ARBA" id="ARBA00023170"/>
    </source>
</evidence>
<keyword evidence="11 14" id="KW-0472">Membrane</keyword>
<evidence type="ECO:0000256" key="2">
    <source>
        <dbReference type="ARBA" id="ARBA00009810"/>
    </source>
</evidence>
<keyword evidence="10 15" id="KW-0798">TonB box</keyword>
<dbReference type="NCBIfam" id="TIGR01783">
    <property type="entry name" value="TonB-siderophor"/>
    <property type="match status" value="1"/>
</dbReference>
<reference evidence="20" key="1">
    <citation type="submission" date="2023-07" db="EMBL/GenBank/DDBJ databases">
        <title>Dyadobacter sp. nov 'subterranea' isolated from contaminted grondwater.</title>
        <authorList>
            <person name="Szabo I."/>
            <person name="Al-Omari J."/>
            <person name="Szerdahelyi S.G."/>
            <person name="Rado J."/>
        </authorList>
    </citation>
    <scope>NUCLEOTIDE SEQUENCE [LARGE SCALE GENOMIC DNA]</scope>
    <source>
        <strain evidence="20">UP-52</strain>
    </source>
</reference>
<dbReference type="SUPFAM" id="SSF49452">
    <property type="entry name" value="Starch-binding domain-like"/>
    <property type="match status" value="1"/>
</dbReference>
<evidence type="ECO:0000259" key="17">
    <source>
        <dbReference type="Pfam" id="PF00593"/>
    </source>
</evidence>
<dbReference type="InterPro" id="IPR000531">
    <property type="entry name" value="Beta-barrel_TonB"/>
</dbReference>
<keyword evidence="3 14" id="KW-0813">Transport</keyword>
<dbReference type="Gene3D" id="2.60.40.1120">
    <property type="entry name" value="Carboxypeptidase-like, regulatory domain"/>
    <property type="match status" value="1"/>
</dbReference>
<comment type="subcellular location">
    <subcellularLocation>
        <location evidence="1 14">Cell outer membrane</location>
        <topology evidence="1 14">Multi-pass membrane protein</topology>
    </subcellularLocation>
</comment>
<evidence type="ECO:0000256" key="10">
    <source>
        <dbReference type="ARBA" id="ARBA00023077"/>
    </source>
</evidence>
<keyword evidence="4 14" id="KW-1134">Transmembrane beta strand</keyword>
<evidence type="ECO:0000256" key="3">
    <source>
        <dbReference type="ARBA" id="ARBA00022448"/>
    </source>
</evidence>
<keyword evidence="8" id="KW-0408">Iron</keyword>
<evidence type="ECO:0000256" key="15">
    <source>
        <dbReference type="RuleBase" id="RU003357"/>
    </source>
</evidence>
<keyword evidence="6 14" id="KW-0812">Transmembrane</keyword>
<dbReference type="PANTHER" id="PTHR32552">
    <property type="entry name" value="FERRICHROME IRON RECEPTOR-RELATED"/>
    <property type="match status" value="1"/>
</dbReference>
<feature type="chain" id="PRO_5045873281" evidence="16">
    <location>
        <begin position="24"/>
        <end position="808"/>
    </location>
</feature>
<keyword evidence="13 14" id="KW-0998">Cell outer membrane</keyword>
<keyword evidence="5" id="KW-0410">Iron transport</keyword>
<evidence type="ECO:0000256" key="8">
    <source>
        <dbReference type="ARBA" id="ARBA00023004"/>
    </source>
</evidence>
<evidence type="ECO:0000259" key="18">
    <source>
        <dbReference type="Pfam" id="PF07715"/>
    </source>
</evidence>
<dbReference type="Pfam" id="PF00593">
    <property type="entry name" value="TonB_dep_Rec_b-barrel"/>
    <property type="match status" value="1"/>
</dbReference>
<dbReference type="InterPro" id="IPR010105">
    <property type="entry name" value="TonB_sidphr_rcpt"/>
</dbReference>
<feature type="domain" description="TonB-dependent receptor-like beta-barrel" evidence="17">
    <location>
        <begin position="339"/>
        <end position="779"/>
    </location>
</feature>